<dbReference type="BioCyc" id="MMAZ1236903:G139K-2725-MONOMER"/>
<proteinExistence type="predicted"/>
<accession>M1Q729</accession>
<dbReference type="HOGENOM" id="CLU_3194533_0_0_2"/>
<sequence>MKKAQEIPLLHCKGIPCSLWKFLGRSRPDEKEKLKRFRQNGYSGK</sequence>
<dbReference type="KEGG" id="mmaz:MmTuc01_2863"/>
<dbReference type="Proteomes" id="UP000011718">
    <property type="component" value="Chromosome"/>
</dbReference>
<protein>
    <submittedName>
        <fullName evidence="1">Uncharacterized protein</fullName>
    </submittedName>
</protein>
<dbReference type="AlphaFoldDB" id="M1Q729"/>
<dbReference type="EMBL" id="CP004144">
    <property type="protein sequence ID" value="AGF98140.1"/>
    <property type="molecule type" value="Genomic_DNA"/>
</dbReference>
<name>M1Q729_METMZ</name>
<gene>
    <name evidence="1" type="ORF">MmTuc01_2863</name>
</gene>
<evidence type="ECO:0000313" key="2">
    <source>
        <dbReference type="Proteomes" id="UP000011718"/>
    </source>
</evidence>
<reference evidence="1 2" key="1">
    <citation type="journal article" date="2013" name="Genome Announc.">
        <title>Complete Genome of a Methanosarcina mazei Strain Isolated from Sediment Samples from an Amazonian Flooded Area.</title>
        <authorList>
            <person name="Assis das Gracas D."/>
            <person name="Thiago Juca Ramos R."/>
            <person name="Vieira Araujo A.C."/>
            <person name="Zahlouth R."/>
            <person name="Ribeiro Carneiro A."/>
            <person name="Souza Lopes T."/>
            <person name="Azevedo Barauna R."/>
            <person name="Azevedo V."/>
            <person name="Cruz Schneider M.P."/>
            <person name="Pellizari V.H."/>
            <person name="Silva A."/>
        </authorList>
    </citation>
    <scope>NUCLEOTIDE SEQUENCE [LARGE SCALE GENOMIC DNA]</scope>
    <source>
        <strain evidence="1 2">Tuc01</strain>
    </source>
</reference>
<evidence type="ECO:0000313" key="1">
    <source>
        <dbReference type="EMBL" id="AGF98140.1"/>
    </source>
</evidence>
<organism evidence="1 2">
    <name type="scientific">Methanosarcina mazei Tuc01</name>
    <dbReference type="NCBI Taxonomy" id="1236903"/>
    <lineage>
        <taxon>Archaea</taxon>
        <taxon>Methanobacteriati</taxon>
        <taxon>Methanobacteriota</taxon>
        <taxon>Stenosarchaea group</taxon>
        <taxon>Methanomicrobia</taxon>
        <taxon>Methanosarcinales</taxon>
        <taxon>Methanosarcinaceae</taxon>
        <taxon>Methanosarcina</taxon>
    </lineage>
</organism>